<sequence length="70" mass="7723">MALVMELFFFMSLFLPRAPVALRDAVVNVGVGCVGVPLWWIIILAACVGGHTWMCVVLAFVFAEIIDRLI</sequence>
<gene>
    <name evidence="4" type="ORF">NCGR_LOCUS26701</name>
</gene>
<keyword evidence="1" id="KW-0812">Transmembrane</keyword>
<evidence type="ECO:0000256" key="1">
    <source>
        <dbReference type="SAM" id="Phobius"/>
    </source>
</evidence>
<feature type="chain" id="PRO_5032747069" description="DUF7378 domain-containing protein" evidence="2">
    <location>
        <begin position="22"/>
        <end position="70"/>
    </location>
</feature>
<feature type="transmembrane region" description="Helical" evidence="1">
    <location>
        <begin position="39"/>
        <end position="63"/>
    </location>
</feature>
<keyword evidence="1" id="KW-0472">Membrane</keyword>
<evidence type="ECO:0000256" key="2">
    <source>
        <dbReference type="SAM" id="SignalP"/>
    </source>
</evidence>
<dbReference type="Pfam" id="PF24095">
    <property type="entry name" value="DUF7378"/>
    <property type="match status" value="1"/>
</dbReference>
<name>A0A811P4A3_9POAL</name>
<feature type="domain" description="DUF7378" evidence="3">
    <location>
        <begin position="1"/>
        <end position="66"/>
    </location>
</feature>
<keyword evidence="1" id="KW-1133">Transmembrane helix</keyword>
<reference evidence="4" key="1">
    <citation type="submission" date="2020-10" db="EMBL/GenBank/DDBJ databases">
        <authorList>
            <person name="Han B."/>
            <person name="Lu T."/>
            <person name="Zhao Q."/>
            <person name="Huang X."/>
            <person name="Zhao Y."/>
        </authorList>
    </citation>
    <scope>NUCLEOTIDE SEQUENCE</scope>
</reference>
<evidence type="ECO:0000259" key="3">
    <source>
        <dbReference type="Pfam" id="PF24095"/>
    </source>
</evidence>
<organism evidence="4 5">
    <name type="scientific">Miscanthus lutarioriparius</name>
    <dbReference type="NCBI Taxonomy" id="422564"/>
    <lineage>
        <taxon>Eukaryota</taxon>
        <taxon>Viridiplantae</taxon>
        <taxon>Streptophyta</taxon>
        <taxon>Embryophyta</taxon>
        <taxon>Tracheophyta</taxon>
        <taxon>Spermatophyta</taxon>
        <taxon>Magnoliopsida</taxon>
        <taxon>Liliopsida</taxon>
        <taxon>Poales</taxon>
        <taxon>Poaceae</taxon>
        <taxon>PACMAD clade</taxon>
        <taxon>Panicoideae</taxon>
        <taxon>Andropogonodae</taxon>
        <taxon>Andropogoneae</taxon>
        <taxon>Saccharinae</taxon>
        <taxon>Miscanthus</taxon>
    </lineage>
</organism>
<dbReference type="EMBL" id="CAJGYO010000006">
    <property type="protein sequence ID" value="CAD6239880.1"/>
    <property type="molecule type" value="Genomic_DNA"/>
</dbReference>
<keyword evidence="2" id="KW-0732">Signal</keyword>
<comment type="caution">
    <text evidence="4">The sequence shown here is derived from an EMBL/GenBank/DDBJ whole genome shotgun (WGS) entry which is preliminary data.</text>
</comment>
<keyword evidence="5" id="KW-1185">Reference proteome</keyword>
<dbReference type="Proteomes" id="UP000604825">
    <property type="component" value="Unassembled WGS sequence"/>
</dbReference>
<evidence type="ECO:0000313" key="5">
    <source>
        <dbReference type="Proteomes" id="UP000604825"/>
    </source>
</evidence>
<accession>A0A811P4A3</accession>
<dbReference type="InterPro" id="IPR055802">
    <property type="entry name" value="DUF7378"/>
</dbReference>
<evidence type="ECO:0000313" key="4">
    <source>
        <dbReference type="EMBL" id="CAD6239880.1"/>
    </source>
</evidence>
<proteinExistence type="predicted"/>
<feature type="signal peptide" evidence="2">
    <location>
        <begin position="1"/>
        <end position="21"/>
    </location>
</feature>
<protein>
    <recommendedName>
        <fullName evidence="3">DUF7378 domain-containing protein</fullName>
    </recommendedName>
</protein>
<dbReference type="AlphaFoldDB" id="A0A811P4A3"/>